<evidence type="ECO:0000256" key="5">
    <source>
        <dbReference type="ARBA" id="ARBA00022840"/>
    </source>
</evidence>
<dbReference type="InterPro" id="IPR001278">
    <property type="entry name" value="Arg-tRNA-ligase"/>
</dbReference>
<dbReference type="Proteomes" id="UP000604381">
    <property type="component" value="Unassembled WGS sequence"/>
</dbReference>
<dbReference type="PANTHER" id="PTHR11956:SF5">
    <property type="entry name" value="ARGININE--TRNA LIGASE, CYTOPLASMIC"/>
    <property type="match status" value="1"/>
</dbReference>
<comment type="subcellular location">
    <subcellularLocation>
        <location evidence="9">Cytoplasm</location>
    </subcellularLocation>
</comment>
<evidence type="ECO:0000256" key="3">
    <source>
        <dbReference type="ARBA" id="ARBA00022598"/>
    </source>
</evidence>
<dbReference type="HAMAP" id="MF_00123">
    <property type="entry name" value="Arg_tRNA_synth"/>
    <property type="match status" value="1"/>
</dbReference>
<comment type="subunit">
    <text evidence="9">Monomer.</text>
</comment>
<organism evidence="13 14">
    <name type="scientific">Candidatus Amphirhobacter heronislandensis</name>
    <dbReference type="NCBI Taxonomy" id="1732024"/>
    <lineage>
        <taxon>Bacteria</taxon>
        <taxon>Pseudomonadati</taxon>
        <taxon>Pseudomonadota</taxon>
        <taxon>Gammaproteobacteria</taxon>
        <taxon>Candidatus Tethybacterales</taxon>
        <taxon>Candidatus Tethybacteraceae</taxon>
        <taxon>Candidatus Amphirhobacter</taxon>
    </lineage>
</organism>
<evidence type="ECO:0000256" key="8">
    <source>
        <dbReference type="ARBA" id="ARBA00049339"/>
    </source>
</evidence>
<evidence type="ECO:0000256" key="6">
    <source>
        <dbReference type="ARBA" id="ARBA00022917"/>
    </source>
</evidence>
<evidence type="ECO:0000256" key="9">
    <source>
        <dbReference type="HAMAP-Rule" id="MF_00123"/>
    </source>
</evidence>
<comment type="catalytic activity">
    <reaction evidence="8 9">
        <text>tRNA(Arg) + L-arginine + ATP = L-arginyl-tRNA(Arg) + AMP + diphosphate</text>
        <dbReference type="Rhea" id="RHEA:20301"/>
        <dbReference type="Rhea" id="RHEA-COMP:9658"/>
        <dbReference type="Rhea" id="RHEA-COMP:9673"/>
        <dbReference type="ChEBI" id="CHEBI:30616"/>
        <dbReference type="ChEBI" id="CHEBI:32682"/>
        <dbReference type="ChEBI" id="CHEBI:33019"/>
        <dbReference type="ChEBI" id="CHEBI:78442"/>
        <dbReference type="ChEBI" id="CHEBI:78513"/>
        <dbReference type="ChEBI" id="CHEBI:456215"/>
        <dbReference type="EC" id="6.1.1.19"/>
    </reaction>
</comment>
<dbReference type="Pfam" id="PF00750">
    <property type="entry name" value="tRNA-synt_1d"/>
    <property type="match status" value="2"/>
</dbReference>
<dbReference type="EMBL" id="JADHEI010000052">
    <property type="protein sequence ID" value="MBF2735814.1"/>
    <property type="molecule type" value="Genomic_DNA"/>
</dbReference>
<dbReference type="GO" id="GO:0005524">
    <property type="term" value="F:ATP binding"/>
    <property type="evidence" value="ECO:0007669"/>
    <property type="project" value="UniProtKB-UniRule"/>
</dbReference>
<dbReference type="InterPro" id="IPR036695">
    <property type="entry name" value="Arg-tRNA-synth_N_sf"/>
</dbReference>
<dbReference type="PROSITE" id="PS00178">
    <property type="entry name" value="AA_TRNA_LIGASE_I"/>
    <property type="match status" value="1"/>
</dbReference>
<dbReference type="Gene3D" id="3.40.50.620">
    <property type="entry name" value="HUPs"/>
    <property type="match status" value="1"/>
</dbReference>
<keyword evidence="2 9" id="KW-0963">Cytoplasm</keyword>
<keyword evidence="14" id="KW-1185">Reference proteome</keyword>
<dbReference type="Pfam" id="PF03485">
    <property type="entry name" value="Arg_tRNA_synt_N"/>
    <property type="match status" value="1"/>
</dbReference>
<keyword evidence="7 9" id="KW-0030">Aminoacyl-tRNA synthetase</keyword>
<feature type="domain" description="Arginyl tRNA synthetase N-terminal" evidence="12">
    <location>
        <begin position="8"/>
        <end position="89"/>
    </location>
</feature>
<dbReference type="CDD" id="cd00671">
    <property type="entry name" value="ArgRS_core"/>
    <property type="match status" value="1"/>
</dbReference>
<dbReference type="NCBIfam" id="TIGR00456">
    <property type="entry name" value="argS"/>
    <property type="match status" value="1"/>
</dbReference>
<keyword evidence="4 9" id="KW-0547">Nucleotide-binding</keyword>
<proteinExistence type="inferred from homology"/>
<dbReference type="InterPro" id="IPR001412">
    <property type="entry name" value="aa-tRNA-synth_I_CS"/>
</dbReference>
<evidence type="ECO:0000256" key="4">
    <source>
        <dbReference type="ARBA" id="ARBA00022741"/>
    </source>
</evidence>
<gene>
    <name evidence="9" type="primary">argS</name>
    <name evidence="13" type="ORF">ISN26_07080</name>
</gene>
<evidence type="ECO:0000256" key="10">
    <source>
        <dbReference type="RuleBase" id="RU363038"/>
    </source>
</evidence>
<keyword evidence="3 9" id="KW-0436">Ligase</keyword>
<dbReference type="Pfam" id="PF05746">
    <property type="entry name" value="DALR_1"/>
    <property type="match status" value="1"/>
</dbReference>
<sequence>MASPGTFARLEESLAAAVRGQGADPGAGLLERPKDAGRGDYATGAALRLAKTLKQNPRAIAEELAETLAAHEDVEAAEVAGPGFVNLRLTPAARCAVVDAALAAGDSFGTQEASGRKVLLEFVSSNPTGPLHVGHGRAAALGDSLARILRAAGDQVATEYYLNDRGLQTDVLAASLWLRAVPGLQGEEKPLPAGAYQGDYMKEVAAAWRRRHPGGTLPEPPWLEFAWPDDREAGARLAEIARRELGEDFEALRKYAVEALGAMIETELRGFNVAFDRWFSERELATSGAIEAAIKKLEEGGHVYEKDGAKWFRSAAFGDDKDRVLVRANGELTYFAADVAYHADKAGRGADLLLALFGADHHGYVPRLRAAFEALGHDPAKLEFDIIQFVALVNAGDRIKMSTRAGSFALLADLIAAIGPDAARLHYVLARGDVHMDFDVGRAASRSNDNPVHYIQYAHARGCSLLAKWGGRVEELPAADPAHLGDERAAKVLAELNWYEPTLRQAARQREPHRVAHWLIALAGALHGYYDHVPVLGGDEAGLPARLALVAATRQALACGLALLGAGAPTKM</sequence>
<comment type="caution">
    <text evidence="9">Lacks conserved residue(s) required for the propagation of feature annotation.</text>
</comment>
<dbReference type="SUPFAM" id="SSF55190">
    <property type="entry name" value="Arginyl-tRNA synthetase (ArgRS), N-terminal 'additional' domain"/>
    <property type="match status" value="1"/>
</dbReference>
<name>A0A930UIE8_9GAMM</name>
<reference evidence="13" key="1">
    <citation type="submission" date="2020-10" db="EMBL/GenBank/DDBJ databases">
        <title>An improved Amphimedon queenslandica hologenome assembly reveals how three proteobacterial symbionts can extend the metabolic phenotypic of their marine sponge host.</title>
        <authorList>
            <person name="Degnan B."/>
            <person name="Degnan S."/>
            <person name="Xiang X."/>
        </authorList>
    </citation>
    <scope>NUCLEOTIDE SEQUENCE</scope>
    <source>
        <strain evidence="13">AqS2</strain>
    </source>
</reference>
<dbReference type="Gene3D" id="3.30.1360.70">
    <property type="entry name" value="Arginyl tRNA synthetase N-terminal domain"/>
    <property type="match status" value="1"/>
</dbReference>
<dbReference type="GO" id="GO:0004814">
    <property type="term" value="F:arginine-tRNA ligase activity"/>
    <property type="evidence" value="ECO:0007669"/>
    <property type="project" value="UniProtKB-UniRule"/>
</dbReference>
<evidence type="ECO:0000313" key="14">
    <source>
        <dbReference type="Proteomes" id="UP000604381"/>
    </source>
</evidence>
<keyword evidence="5 9" id="KW-0067">ATP-binding</keyword>
<dbReference type="PANTHER" id="PTHR11956">
    <property type="entry name" value="ARGINYL-TRNA SYNTHETASE"/>
    <property type="match status" value="1"/>
</dbReference>
<dbReference type="InterPro" id="IPR008909">
    <property type="entry name" value="DALR_anticod-bd"/>
</dbReference>
<comment type="similarity">
    <text evidence="1 9 10">Belongs to the class-I aminoacyl-tRNA synthetase family.</text>
</comment>
<dbReference type="GO" id="GO:0005737">
    <property type="term" value="C:cytoplasm"/>
    <property type="evidence" value="ECO:0007669"/>
    <property type="project" value="UniProtKB-SubCell"/>
</dbReference>
<evidence type="ECO:0000313" key="13">
    <source>
        <dbReference type="EMBL" id="MBF2735814.1"/>
    </source>
</evidence>
<evidence type="ECO:0000259" key="11">
    <source>
        <dbReference type="SMART" id="SM00836"/>
    </source>
</evidence>
<dbReference type="InterPro" id="IPR035684">
    <property type="entry name" value="ArgRS_core"/>
</dbReference>
<dbReference type="AlphaFoldDB" id="A0A930UIE8"/>
<evidence type="ECO:0000256" key="2">
    <source>
        <dbReference type="ARBA" id="ARBA00022490"/>
    </source>
</evidence>
<dbReference type="PRINTS" id="PR01038">
    <property type="entry name" value="TRNASYNTHARG"/>
</dbReference>
<dbReference type="SUPFAM" id="SSF47323">
    <property type="entry name" value="Anticodon-binding domain of a subclass of class I aminoacyl-tRNA synthetases"/>
    <property type="match status" value="1"/>
</dbReference>
<dbReference type="Gene3D" id="1.10.730.10">
    <property type="entry name" value="Isoleucyl-tRNA Synthetase, Domain 1"/>
    <property type="match status" value="1"/>
</dbReference>
<comment type="caution">
    <text evidence="13">The sequence shown here is derived from an EMBL/GenBank/DDBJ whole genome shotgun (WGS) entry which is preliminary data.</text>
</comment>
<dbReference type="InterPro" id="IPR014729">
    <property type="entry name" value="Rossmann-like_a/b/a_fold"/>
</dbReference>
<dbReference type="GO" id="GO:0006420">
    <property type="term" value="P:arginyl-tRNA aminoacylation"/>
    <property type="evidence" value="ECO:0007669"/>
    <property type="project" value="UniProtKB-UniRule"/>
</dbReference>
<dbReference type="SMART" id="SM00836">
    <property type="entry name" value="DALR_1"/>
    <property type="match status" value="1"/>
</dbReference>
<keyword evidence="6 9" id="KW-0648">Protein biosynthesis</keyword>
<evidence type="ECO:0000256" key="1">
    <source>
        <dbReference type="ARBA" id="ARBA00005594"/>
    </source>
</evidence>
<protein>
    <recommendedName>
        <fullName evidence="9">Arginine--tRNA ligase</fullName>
        <ecNumber evidence="9">6.1.1.19</ecNumber>
    </recommendedName>
    <alternativeName>
        <fullName evidence="9">Arginyl-tRNA synthetase</fullName>
        <shortName evidence="9">ArgRS</shortName>
    </alternativeName>
</protein>
<dbReference type="EC" id="6.1.1.19" evidence="9"/>
<feature type="domain" description="DALR anticodon binding" evidence="11">
    <location>
        <begin position="455"/>
        <end position="572"/>
    </location>
</feature>
<dbReference type="InterPro" id="IPR009080">
    <property type="entry name" value="tRNAsynth_Ia_anticodon-bd"/>
</dbReference>
<dbReference type="SUPFAM" id="SSF52374">
    <property type="entry name" value="Nucleotidylyl transferase"/>
    <property type="match status" value="1"/>
</dbReference>
<dbReference type="InterPro" id="IPR005148">
    <property type="entry name" value="Arg-tRNA-synth_N"/>
</dbReference>
<evidence type="ECO:0000256" key="7">
    <source>
        <dbReference type="ARBA" id="ARBA00023146"/>
    </source>
</evidence>
<evidence type="ECO:0000259" key="12">
    <source>
        <dbReference type="SMART" id="SM01016"/>
    </source>
</evidence>
<dbReference type="SMART" id="SM01016">
    <property type="entry name" value="Arg_tRNA_synt_N"/>
    <property type="match status" value="1"/>
</dbReference>
<accession>A0A930UIE8</accession>